<dbReference type="eggNOG" id="ENOG5032X4S">
    <property type="taxonomic scope" value="Bacteria"/>
</dbReference>
<evidence type="ECO:0000313" key="2">
    <source>
        <dbReference type="Proteomes" id="UP000011021"/>
    </source>
</evidence>
<gene>
    <name evidence="1" type="ORF">HMPREF0551_1373</name>
</gene>
<name>E7RXG0_9BURK</name>
<dbReference type="HOGENOM" id="CLU_177491_2_0_4"/>
<sequence length="77" mass="8716">MTASIAIRIDRQLYDQARNDARAEHRTISGQVEYWARVGRAALDNPDLPVTFIAESLASMDEAREDTTPFVPRSQRP</sequence>
<evidence type="ECO:0000313" key="1">
    <source>
        <dbReference type="EMBL" id="EFV94956.1"/>
    </source>
</evidence>
<proteinExistence type="predicted"/>
<dbReference type="AlphaFoldDB" id="E7RXG0"/>
<organism evidence="1 2">
    <name type="scientific">Lautropia mirabilis ATCC 51599</name>
    <dbReference type="NCBI Taxonomy" id="887898"/>
    <lineage>
        <taxon>Bacteria</taxon>
        <taxon>Pseudomonadati</taxon>
        <taxon>Pseudomonadota</taxon>
        <taxon>Betaproteobacteria</taxon>
        <taxon>Burkholderiales</taxon>
        <taxon>Burkholderiaceae</taxon>
        <taxon>Lautropia</taxon>
    </lineage>
</organism>
<keyword evidence="2" id="KW-1185">Reference proteome</keyword>
<dbReference type="Proteomes" id="UP000011021">
    <property type="component" value="Unassembled WGS sequence"/>
</dbReference>
<comment type="caution">
    <text evidence="1">The sequence shown here is derived from an EMBL/GenBank/DDBJ whole genome shotgun (WGS) entry which is preliminary data.</text>
</comment>
<dbReference type="Pfam" id="PF11903">
    <property type="entry name" value="ParD_like"/>
    <property type="match status" value="1"/>
</dbReference>
<dbReference type="STRING" id="887898.HMPREF0551_1373"/>
<dbReference type="RefSeq" id="WP_005673642.1">
    <property type="nucleotide sequence ID" value="NZ_CP146288.1"/>
</dbReference>
<dbReference type="EMBL" id="AEQP01000008">
    <property type="protein sequence ID" value="EFV94956.1"/>
    <property type="molecule type" value="Genomic_DNA"/>
</dbReference>
<protein>
    <submittedName>
        <fullName evidence="1">Toxin-antitoxin system, antitoxin component, ribbon-helix-helix domain protein</fullName>
    </submittedName>
</protein>
<reference evidence="1 2" key="1">
    <citation type="submission" date="2010-12" db="EMBL/GenBank/DDBJ databases">
        <authorList>
            <person name="Muzny D."/>
            <person name="Qin X."/>
            <person name="Deng J."/>
            <person name="Jiang H."/>
            <person name="Liu Y."/>
            <person name="Qu J."/>
            <person name="Song X.-Z."/>
            <person name="Zhang L."/>
            <person name="Thornton R."/>
            <person name="Coyle M."/>
            <person name="Francisco L."/>
            <person name="Jackson L."/>
            <person name="Javaid M."/>
            <person name="Korchina V."/>
            <person name="Kovar C."/>
            <person name="Mata R."/>
            <person name="Mathew T."/>
            <person name="Ngo R."/>
            <person name="Nguyen L."/>
            <person name="Nguyen N."/>
            <person name="Okwuonu G."/>
            <person name="Ongeri F."/>
            <person name="Pham C."/>
            <person name="Simmons D."/>
            <person name="Wilczek-Boney K."/>
            <person name="Hale W."/>
            <person name="Jakkamsetti A."/>
            <person name="Pham P."/>
            <person name="Ruth R."/>
            <person name="San Lucas F."/>
            <person name="Warren J."/>
            <person name="Zhang J."/>
            <person name="Zhao Z."/>
            <person name="Zhou C."/>
            <person name="Zhu D."/>
            <person name="Lee S."/>
            <person name="Bess C."/>
            <person name="Blankenburg K."/>
            <person name="Forbes L."/>
            <person name="Fu Q."/>
            <person name="Gubbala S."/>
            <person name="Hirani K."/>
            <person name="Jayaseelan J.C."/>
            <person name="Lara F."/>
            <person name="Munidasa M."/>
            <person name="Palculict T."/>
            <person name="Patil S."/>
            <person name="Pu L.-L."/>
            <person name="Saada N."/>
            <person name="Tang L."/>
            <person name="Weissenberger G."/>
            <person name="Zhu Y."/>
            <person name="Hemphill L."/>
            <person name="Shang Y."/>
            <person name="Youmans B."/>
            <person name="Ayvaz T."/>
            <person name="Ross M."/>
            <person name="Santibanez J."/>
            <person name="Aqrawi P."/>
            <person name="Gross S."/>
            <person name="Joshi V."/>
            <person name="Fowler G."/>
            <person name="Nazareth L."/>
            <person name="Reid J."/>
            <person name="Worley K."/>
            <person name="Petrosino J."/>
            <person name="Highlander S."/>
            <person name="Gibbs R."/>
        </authorList>
    </citation>
    <scope>NUCLEOTIDE SEQUENCE [LARGE SCALE GENOMIC DNA]</scope>
    <source>
        <strain evidence="1 2">ATCC 51599</strain>
    </source>
</reference>
<dbReference type="InterPro" id="IPR021831">
    <property type="entry name" value="ParD-like"/>
</dbReference>
<accession>E7RXG0</accession>